<dbReference type="Gene3D" id="1.10.150.240">
    <property type="entry name" value="Putative phosphatase, domain 2"/>
    <property type="match status" value="1"/>
</dbReference>
<evidence type="ECO:0000256" key="7">
    <source>
        <dbReference type="ARBA" id="ARBA00023277"/>
    </source>
</evidence>
<dbReference type="InterPro" id="IPR051600">
    <property type="entry name" value="Beta-PGM-like"/>
</dbReference>
<dbReference type="InterPro" id="IPR036412">
    <property type="entry name" value="HAD-like_sf"/>
</dbReference>
<evidence type="ECO:0000256" key="10">
    <source>
        <dbReference type="ARBA" id="ARBA00044991"/>
    </source>
</evidence>
<organism evidence="11 12">
    <name type="scientific">Nocardia acididurans</name>
    <dbReference type="NCBI Taxonomy" id="2802282"/>
    <lineage>
        <taxon>Bacteria</taxon>
        <taxon>Bacillati</taxon>
        <taxon>Actinomycetota</taxon>
        <taxon>Actinomycetes</taxon>
        <taxon>Mycobacteriales</taxon>
        <taxon>Nocardiaceae</taxon>
        <taxon>Nocardia</taxon>
    </lineage>
</organism>
<evidence type="ECO:0000256" key="4">
    <source>
        <dbReference type="ARBA" id="ARBA00022723"/>
    </source>
</evidence>
<evidence type="ECO:0000256" key="8">
    <source>
        <dbReference type="ARBA" id="ARBA00044926"/>
    </source>
</evidence>
<evidence type="ECO:0000256" key="2">
    <source>
        <dbReference type="ARBA" id="ARBA00006171"/>
    </source>
</evidence>
<dbReference type="InterPro" id="IPR010976">
    <property type="entry name" value="B-phosphoglucomutase_hydrolase"/>
</dbReference>
<dbReference type="InterPro" id="IPR006439">
    <property type="entry name" value="HAD-SF_hydro_IA"/>
</dbReference>
<comment type="cofactor">
    <cofactor evidence="1">
        <name>Mg(2+)</name>
        <dbReference type="ChEBI" id="CHEBI:18420"/>
    </cofactor>
</comment>
<gene>
    <name evidence="11" type="ORF">JK358_10145</name>
</gene>
<comment type="similarity">
    <text evidence="2">Belongs to the HAD-like hydrolase superfamily. CbbY/CbbZ/Gph/YieH family.</text>
</comment>
<comment type="catalytic activity">
    <reaction evidence="8">
        <text>beta-D-glucose 1-phosphate = beta-D-glucose 6-phosphate</text>
        <dbReference type="Rhea" id="RHEA:20113"/>
        <dbReference type="ChEBI" id="CHEBI:57684"/>
        <dbReference type="ChEBI" id="CHEBI:58247"/>
        <dbReference type="EC" id="5.4.2.6"/>
    </reaction>
</comment>
<dbReference type="SFLD" id="SFLDS00003">
    <property type="entry name" value="Haloacid_Dehalogenase"/>
    <property type="match status" value="1"/>
</dbReference>
<keyword evidence="12" id="KW-1185">Reference proteome</keyword>
<dbReference type="Proteomes" id="UP000602198">
    <property type="component" value="Unassembled WGS sequence"/>
</dbReference>
<name>A0ABS1M276_9NOCA</name>
<keyword evidence="4" id="KW-0479">Metal-binding</keyword>
<evidence type="ECO:0000313" key="11">
    <source>
        <dbReference type="EMBL" id="MBL1074758.1"/>
    </source>
</evidence>
<keyword evidence="6" id="KW-0413">Isomerase</keyword>
<dbReference type="NCBIfam" id="TIGR02009">
    <property type="entry name" value="PGMB-YQAB-SF"/>
    <property type="match status" value="1"/>
</dbReference>
<dbReference type="InterPro" id="IPR023214">
    <property type="entry name" value="HAD_sf"/>
</dbReference>
<evidence type="ECO:0000256" key="6">
    <source>
        <dbReference type="ARBA" id="ARBA00023235"/>
    </source>
</evidence>
<dbReference type="EMBL" id="JAERRJ010000003">
    <property type="protein sequence ID" value="MBL1074758.1"/>
    <property type="molecule type" value="Genomic_DNA"/>
</dbReference>
<keyword evidence="5" id="KW-0460">Magnesium</keyword>
<evidence type="ECO:0000256" key="5">
    <source>
        <dbReference type="ARBA" id="ARBA00022842"/>
    </source>
</evidence>
<dbReference type="RefSeq" id="WP_201946289.1">
    <property type="nucleotide sequence ID" value="NZ_JAERRJ010000003.1"/>
</dbReference>
<sequence>MGLPESIAAVLFDLDGVLTDTAAVHRRAWKEVFDEFLRRRCGPGVREFSDTDYLRYVDGRPRADGVREFLRSRDITLPEGDADDSPRADTVHGIGDRKNHLLLSVLERDGVTVYPGSVTYLEAVRAAGLPVAVVTSSANAEAVLEAGELTRFVDARIDGRDIASRGLRGKPAPDSFVAGADLLGVNPVRAAVFEDAVAGVEAGRAGEFGYVIGVDRVRDGTHAGELTRAGADVVITDLAELTEGR</sequence>
<comment type="caution">
    <text evidence="11">The sequence shown here is derived from an EMBL/GenBank/DDBJ whole genome shotgun (WGS) entry which is preliminary data.</text>
</comment>
<protein>
    <recommendedName>
        <fullName evidence="10">Beta-phosphoglucomutase</fullName>
        <ecNumber evidence="9">5.4.2.6</ecNumber>
    </recommendedName>
</protein>
<dbReference type="InterPro" id="IPR023198">
    <property type="entry name" value="PGP-like_dom2"/>
</dbReference>
<dbReference type="NCBIfam" id="TIGR01509">
    <property type="entry name" value="HAD-SF-IA-v3"/>
    <property type="match status" value="1"/>
</dbReference>
<dbReference type="Gene3D" id="3.40.50.1000">
    <property type="entry name" value="HAD superfamily/HAD-like"/>
    <property type="match status" value="1"/>
</dbReference>
<keyword evidence="11" id="KW-0378">Hydrolase</keyword>
<evidence type="ECO:0000313" key="12">
    <source>
        <dbReference type="Proteomes" id="UP000602198"/>
    </source>
</evidence>
<keyword evidence="3" id="KW-0597">Phosphoprotein</keyword>
<dbReference type="PANTHER" id="PTHR46193:SF18">
    <property type="entry name" value="HEXITOL PHOSPHATASE B"/>
    <property type="match status" value="1"/>
</dbReference>
<evidence type="ECO:0000256" key="9">
    <source>
        <dbReference type="ARBA" id="ARBA00044968"/>
    </source>
</evidence>
<dbReference type="Pfam" id="PF00702">
    <property type="entry name" value="Hydrolase"/>
    <property type="match status" value="1"/>
</dbReference>
<dbReference type="SFLD" id="SFLDG01129">
    <property type="entry name" value="C1.5:_HAD__Beta-PGM__Phosphata"/>
    <property type="match status" value="1"/>
</dbReference>
<accession>A0ABS1M276</accession>
<dbReference type="SUPFAM" id="SSF56784">
    <property type="entry name" value="HAD-like"/>
    <property type="match status" value="1"/>
</dbReference>
<proteinExistence type="inferred from homology"/>
<evidence type="ECO:0000256" key="1">
    <source>
        <dbReference type="ARBA" id="ARBA00001946"/>
    </source>
</evidence>
<dbReference type="GO" id="GO:0016787">
    <property type="term" value="F:hydrolase activity"/>
    <property type="evidence" value="ECO:0007669"/>
    <property type="project" value="UniProtKB-KW"/>
</dbReference>
<dbReference type="PANTHER" id="PTHR46193">
    <property type="entry name" value="6-PHOSPHOGLUCONATE PHOSPHATASE"/>
    <property type="match status" value="1"/>
</dbReference>
<keyword evidence="7" id="KW-0119">Carbohydrate metabolism</keyword>
<evidence type="ECO:0000256" key="3">
    <source>
        <dbReference type="ARBA" id="ARBA00022553"/>
    </source>
</evidence>
<dbReference type="EC" id="5.4.2.6" evidence="9"/>
<reference evidence="11 12" key="1">
    <citation type="submission" date="2021-01" db="EMBL/GenBank/DDBJ databases">
        <title>WGS of actinomycetes isolated from Thailand.</title>
        <authorList>
            <person name="Thawai C."/>
        </authorList>
    </citation>
    <scope>NUCLEOTIDE SEQUENCE [LARGE SCALE GENOMIC DNA]</scope>
    <source>
        <strain evidence="11 12">LPG 2</strain>
    </source>
</reference>